<accession>A0A4U0RXJ6</accession>
<dbReference type="RefSeq" id="WP_136729888.1">
    <property type="nucleotide sequence ID" value="NZ_JAOPYF010000533.1"/>
</dbReference>
<evidence type="ECO:0000259" key="2">
    <source>
        <dbReference type="Pfam" id="PF10756"/>
    </source>
</evidence>
<evidence type="ECO:0000256" key="1">
    <source>
        <dbReference type="SAM" id="Phobius"/>
    </source>
</evidence>
<protein>
    <submittedName>
        <fullName evidence="3">PH domain-containing protein</fullName>
    </submittedName>
</protein>
<proteinExistence type="predicted"/>
<dbReference type="EMBL" id="SUMC01000103">
    <property type="protein sequence ID" value="TJZ99530.1"/>
    <property type="molecule type" value="Genomic_DNA"/>
</dbReference>
<keyword evidence="1" id="KW-1133">Transmembrane helix</keyword>
<dbReference type="AlphaFoldDB" id="A0A4U0RXJ6"/>
<dbReference type="Proteomes" id="UP000305778">
    <property type="component" value="Unassembled WGS sequence"/>
</dbReference>
<dbReference type="InterPro" id="IPR019692">
    <property type="entry name" value="CFP-6_PH"/>
</dbReference>
<gene>
    <name evidence="3" type="ORF">FCI23_45360</name>
</gene>
<keyword evidence="4" id="KW-1185">Reference proteome</keyword>
<reference evidence="3 4" key="1">
    <citation type="submission" date="2019-04" db="EMBL/GenBank/DDBJ databases">
        <title>Streptomyces oryziradicis sp. nov., a novel actinomycete isolated from rhizosphere soil of rice (Oryza sativa L.).</title>
        <authorList>
            <person name="Li C."/>
        </authorList>
    </citation>
    <scope>NUCLEOTIDE SEQUENCE [LARGE SCALE GENOMIC DNA]</scope>
    <source>
        <strain evidence="3 4">NEAU-C40</strain>
    </source>
</reference>
<feature type="domain" description="Low molecular weight protein antigen 6 PH" evidence="2">
    <location>
        <begin position="70"/>
        <end position="134"/>
    </location>
</feature>
<sequence length="207" mass="21624">MTSPSPESPATAYAERSYRSSSGIASGVLLLALGAWLGGDAIVGGTGRVPWLSLAGLLLAVPLVVAFTLRPAVFAGDDRLRVRNPFRTITVPWAAVETVRAGYSTELLAGGRKYQLWALPVSLRARKRVARQASRSTAVGDPALGGGGAADRAARAWSDQAVEELRDLAEKNASREGAQGEVVVRWVWEVVAPAAAGAVVLAILLAV</sequence>
<name>A0A4U0RXJ6_9ACTN</name>
<evidence type="ECO:0000313" key="3">
    <source>
        <dbReference type="EMBL" id="TJZ99530.1"/>
    </source>
</evidence>
<feature type="transmembrane region" description="Helical" evidence="1">
    <location>
        <begin position="186"/>
        <end position="206"/>
    </location>
</feature>
<dbReference type="Pfam" id="PF10756">
    <property type="entry name" value="bPH_6"/>
    <property type="match status" value="1"/>
</dbReference>
<organism evidence="3 4">
    <name type="scientific">Actinacidiphila oryziradicis</name>
    <dbReference type="NCBI Taxonomy" id="2571141"/>
    <lineage>
        <taxon>Bacteria</taxon>
        <taxon>Bacillati</taxon>
        <taxon>Actinomycetota</taxon>
        <taxon>Actinomycetes</taxon>
        <taxon>Kitasatosporales</taxon>
        <taxon>Streptomycetaceae</taxon>
        <taxon>Actinacidiphila</taxon>
    </lineage>
</organism>
<keyword evidence="1" id="KW-0472">Membrane</keyword>
<evidence type="ECO:0000313" key="4">
    <source>
        <dbReference type="Proteomes" id="UP000305778"/>
    </source>
</evidence>
<comment type="caution">
    <text evidence="3">The sequence shown here is derived from an EMBL/GenBank/DDBJ whole genome shotgun (WGS) entry which is preliminary data.</text>
</comment>
<feature type="transmembrane region" description="Helical" evidence="1">
    <location>
        <begin position="51"/>
        <end position="73"/>
    </location>
</feature>
<keyword evidence="1" id="KW-0812">Transmembrane</keyword>
<dbReference type="OrthoDB" id="4337405at2"/>
<feature type="transmembrane region" description="Helical" evidence="1">
    <location>
        <begin position="21"/>
        <end position="39"/>
    </location>
</feature>